<name>A0A1D8UW46_9PROT</name>
<protein>
    <submittedName>
        <fullName evidence="1">Uncharacterized protein</fullName>
    </submittedName>
</protein>
<dbReference type="OrthoDB" id="9800945at2"/>
<dbReference type="PROSITE" id="PS51729">
    <property type="entry name" value="GNAT_YJDJ"/>
    <property type="match status" value="1"/>
</dbReference>
<dbReference type="PANTHER" id="PTHR31435">
    <property type="entry name" value="PROTEIN NATD1"/>
    <property type="match status" value="1"/>
</dbReference>
<proteinExistence type="predicted"/>
<dbReference type="InterPro" id="IPR016181">
    <property type="entry name" value="Acyl_CoA_acyltransferase"/>
</dbReference>
<keyword evidence="2" id="KW-1185">Reference proteome</keyword>
<dbReference type="KEGG" id="kba:A0U89_12810"/>
<dbReference type="Pfam" id="PF14542">
    <property type="entry name" value="Acetyltransf_CG"/>
    <property type="match status" value="1"/>
</dbReference>
<dbReference type="InterPro" id="IPR045057">
    <property type="entry name" value="Gcn5-rel_NAT"/>
</dbReference>
<dbReference type="STRING" id="153496.A0U89_12810"/>
<dbReference type="AlphaFoldDB" id="A0A1D8UW46"/>
<evidence type="ECO:0000313" key="2">
    <source>
        <dbReference type="Proteomes" id="UP000179145"/>
    </source>
</evidence>
<organism evidence="1 2">
    <name type="scientific">Kozakia baliensis</name>
    <dbReference type="NCBI Taxonomy" id="153496"/>
    <lineage>
        <taxon>Bacteria</taxon>
        <taxon>Pseudomonadati</taxon>
        <taxon>Pseudomonadota</taxon>
        <taxon>Alphaproteobacteria</taxon>
        <taxon>Acetobacterales</taxon>
        <taxon>Acetobacteraceae</taxon>
        <taxon>Kozakia</taxon>
    </lineage>
</organism>
<dbReference type="EMBL" id="CP014674">
    <property type="protein sequence ID" value="AOX17864.1"/>
    <property type="molecule type" value="Genomic_DNA"/>
</dbReference>
<dbReference type="eggNOG" id="COG2388">
    <property type="taxonomic scope" value="Bacteria"/>
</dbReference>
<dbReference type="SUPFAM" id="SSF55729">
    <property type="entry name" value="Acyl-CoA N-acyltransferases (Nat)"/>
    <property type="match status" value="1"/>
</dbReference>
<evidence type="ECO:0000313" key="1">
    <source>
        <dbReference type="EMBL" id="AOX17864.1"/>
    </source>
</evidence>
<sequence length="89" mass="10016">MDIRHDSSAHRFETNVGGQTAWLDYERDPDGSITITHTIVPRQIEGQGIGSLLVRAAHDFAMQQKVPLHSVCSFATIWLQRNASKKRTD</sequence>
<reference evidence="1 2" key="1">
    <citation type="journal article" date="2016" name="Microb. Cell Fact.">
        <title>Dissection of exopolysaccharide biosynthesis in Kozakia baliensis.</title>
        <authorList>
            <person name="Brandt J.U."/>
            <person name="Jakob F."/>
            <person name="Behr J."/>
            <person name="Geissler A.J."/>
            <person name="Vogel R.F."/>
        </authorList>
    </citation>
    <scope>NUCLEOTIDE SEQUENCE [LARGE SCALE GENOMIC DNA]</scope>
    <source>
        <strain evidence="1 2">DSM 14400</strain>
    </source>
</reference>
<dbReference type="Proteomes" id="UP000179145">
    <property type="component" value="Chromosome"/>
</dbReference>
<dbReference type="RefSeq" id="WP_070403392.1">
    <property type="nucleotide sequence ID" value="NZ_BJVW01000005.1"/>
</dbReference>
<dbReference type="InterPro" id="IPR031165">
    <property type="entry name" value="GNAT_YJDJ"/>
</dbReference>
<accession>A0A1D8UW46</accession>
<dbReference type="PANTHER" id="PTHR31435:SF9">
    <property type="entry name" value="PROTEIN NATD1"/>
    <property type="match status" value="1"/>
</dbReference>
<dbReference type="Gene3D" id="3.40.630.30">
    <property type="match status" value="1"/>
</dbReference>
<gene>
    <name evidence="1" type="ORF">A0U89_12810</name>
</gene>